<dbReference type="Proteomes" id="UP000814128">
    <property type="component" value="Unassembled WGS sequence"/>
</dbReference>
<reference evidence="1" key="2">
    <citation type="journal article" date="2022" name="New Phytol.">
        <title>Evolutionary transition to the ectomycorrhizal habit in the genomes of a hyperdiverse lineage of mushroom-forming fungi.</title>
        <authorList>
            <person name="Looney B."/>
            <person name="Miyauchi S."/>
            <person name="Morin E."/>
            <person name="Drula E."/>
            <person name="Courty P.E."/>
            <person name="Kohler A."/>
            <person name="Kuo A."/>
            <person name="LaButti K."/>
            <person name="Pangilinan J."/>
            <person name="Lipzen A."/>
            <person name="Riley R."/>
            <person name="Andreopoulos W."/>
            <person name="He G."/>
            <person name="Johnson J."/>
            <person name="Nolan M."/>
            <person name="Tritt A."/>
            <person name="Barry K.W."/>
            <person name="Grigoriev I.V."/>
            <person name="Nagy L.G."/>
            <person name="Hibbett D."/>
            <person name="Henrissat B."/>
            <person name="Matheny P.B."/>
            <person name="Labbe J."/>
            <person name="Martin F.M."/>
        </authorList>
    </citation>
    <scope>NUCLEOTIDE SEQUENCE</scope>
    <source>
        <strain evidence="1">EC-137</strain>
    </source>
</reference>
<keyword evidence="2" id="KW-1185">Reference proteome</keyword>
<name>A0ACB8QFP7_9AGAM</name>
<protein>
    <submittedName>
        <fullName evidence="1">Uncharacterized protein</fullName>
    </submittedName>
</protein>
<organism evidence="1 2">
    <name type="scientific">Vararia minispora EC-137</name>
    <dbReference type="NCBI Taxonomy" id="1314806"/>
    <lineage>
        <taxon>Eukaryota</taxon>
        <taxon>Fungi</taxon>
        <taxon>Dikarya</taxon>
        <taxon>Basidiomycota</taxon>
        <taxon>Agaricomycotina</taxon>
        <taxon>Agaricomycetes</taxon>
        <taxon>Russulales</taxon>
        <taxon>Lachnocladiaceae</taxon>
        <taxon>Vararia</taxon>
    </lineage>
</organism>
<accession>A0ACB8QFP7</accession>
<gene>
    <name evidence="1" type="ORF">K488DRAFT_54903</name>
</gene>
<proteinExistence type="predicted"/>
<dbReference type="EMBL" id="MU273638">
    <property type="protein sequence ID" value="KAI0030126.1"/>
    <property type="molecule type" value="Genomic_DNA"/>
</dbReference>
<evidence type="ECO:0000313" key="2">
    <source>
        <dbReference type="Proteomes" id="UP000814128"/>
    </source>
</evidence>
<sequence>MAPKPIVFYDIPGNASPTKAWSPNCWKARYVLNIKGLPYRTVWLEYPDIETEMKRLSVPPTGKRDGKDLYTLPAIIDPNTGAAIADSYAIAQYLEKQYPTSGTSPLFAPNTRALQLGFRDAFDQRVRQGSLVPLQLLANTQQMNESSGVFFRRTREKMYGMTLEELAPEGPKRAALIRGVLDGLHVVGTWFDEESSGPFVTGALPCFADLELAANLLWLQIVSGEDAGSPWASVIEADGGRWARYMKEFEKWEQVN</sequence>
<comment type="caution">
    <text evidence="1">The sequence shown here is derived from an EMBL/GenBank/DDBJ whole genome shotgun (WGS) entry which is preliminary data.</text>
</comment>
<reference evidence="1" key="1">
    <citation type="submission" date="2021-02" db="EMBL/GenBank/DDBJ databases">
        <authorList>
            <consortium name="DOE Joint Genome Institute"/>
            <person name="Ahrendt S."/>
            <person name="Looney B.P."/>
            <person name="Miyauchi S."/>
            <person name="Morin E."/>
            <person name="Drula E."/>
            <person name="Courty P.E."/>
            <person name="Chicoki N."/>
            <person name="Fauchery L."/>
            <person name="Kohler A."/>
            <person name="Kuo A."/>
            <person name="Labutti K."/>
            <person name="Pangilinan J."/>
            <person name="Lipzen A."/>
            <person name="Riley R."/>
            <person name="Andreopoulos W."/>
            <person name="He G."/>
            <person name="Johnson J."/>
            <person name="Barry K.W."/>
            <person name="Grigoriev I.V."/>
            <person name="Nagy L."/>
            <person name="Hibbett D."/>
            <person name="Henrissat B."/>
            <person name="Matheny P.B."/>
            <person name="Labbe J."/>
            <person name="Martin F."/>
        </authorList>
    </citation>
    <scope>NUCLEOTIDE SEQUENCE</scope>
    <source>
        <strain evidence="1">EC-137</strain>
    </source>
</reference>
<evidence type="ECO:0000313" key="1">
    <source>
        <dbReference type="EMBL" id="KAI0030126.1"/>
    </source>
</evidence>